<dbReference type="AlphaFoldDB" id="A0A1R3G0B7"/>
<dbReference type="Gramene" id="OMO51497">
    <property type="protein sequence ID" value="OMO51497"/>
    <property type="gene ID" value="CCACVL1_29774"/>
</dbReference>
<dbReference type="Proteomes" id="UP000188268">
    <property type="component" value="Unassembled WGS sequence"/>
</dbReference>
<dbReference type="EMBL" id="AWWV01015784">
    <property type="protein sequence ID" value="OMO51497.1"/>
    <property type="molecule type" value="Genomic_DNA"/>
</dbReference>
<evidence type="ECO:0000256" key="1">
    <source>
        <dbReference type="SAM" id="MobiDB-lite"/>
    </source>
</evidence>
<proteinExistence type="predicted"/>
<feature type="region of interest" description="Disordered" evidence="1">
    <location>
        <begin position="1"/>
        <end position="25"/>
    </location>
</feature>
<gene>
    <name evidence="2" type="ORF">CCACVL1_29774</name>
</gene>
<evidence type="ECO:0000313" key="2">
    <source>
        <dbReference type="EMBL" id="OMO51497.1"/>
    </source>
</evidence>
<keyword evidence="3" id="KW-1185">Reference proteome</keyword>
<comment type="caution">
    <text evidence="2">The sequence shown here is derived from an EMBL/GenBank/DDBJ whole genome shotgun (WGS) entry which is preliminary data.</text>
</comment>
<feature type="compositionally biased region" description="Acidic residues" evidence="1">
    <location>
        <begin position="1"/>
        <end position="17"/>
    </location>
</feature>
<evidence type="ECO:0000313" key="3">
    <source>
        <dbReference type="Proteomes" id="UP000188268"/>
    </source>
</evidence>
<sequence length="36" mass="4047">MEWDEAGELTIKEEEEDEHVKGKGSPIVVTQAPFAF</sequence>
<organism evidence="2 3">
    <name type="scientific">Corchorus capsularis</name>
    <name type="common">Jute</name>
    <dbReference type="NCBI Taxonomy" id="210143"/>
    <lineage>
        <taxon>Eukaryota</taxon>
        <taxon>Viridiplantae</taxon>
        <taxon>Streptophyta</taxon>
        <taxon>Embryophyta</taxon>
        <taxon>Tracheophyta</taxon>
        <taxon>Spermatophyta</taxon>
        <taxon>Magnoliopsida</taxon>
        <taxon>eudicotyledons</taxon>
        <taxon>Gunneridae</taxon>
        <taxon>Pentapetalae</taxon>
        <taxon>rosids</taxon>
        <taxon>malvids</taxon>
        <taxon>Malvales</taxon>
        <taxon>Malvaceae</taxon>
        <taxon>Grewioideae</taxon>
        <taxon>Apeibeae</taxon>
        <taxon>Corchorus</taxon>
    </lineage>
</organism>
<reference evidence="2 3" key="1">
    <citation type="submission" date="2013-09" db="EMBL/GenBank/DDBJ databases">
        <title>Corchorus capsularis genome sequencing.</title>
        <authorList>
            <person name="Alam M."/>
            <person name="Haque M.S."/>
            <person name="Islam M.S."/>
            <person name="Emdad E.M."/>
            <person name="Islam M.M."/>
            <person name="Ahmed B."/>
            <person name="Halim A."/>
            <person name="Hossen Q.M.M."/>
            <person name="Hossain M.Z."/>
            <person name="Ahmed R."/>
            <person name="Khan M.M."/>
            <person name="Islam R."/>
            <person name="Rashid M.M."/>
            <person name="Khan S.A."/>
            <person name="Rahman M.S."/>
            <person name="Alam M."/>
        </authorList>
    </citation>
    <scope>NUCLEOTIDE SEQUENCE [LARGE SCALE GENOMIC DNA]</scope>
    <source>
        <strain evidence="3">cv. CVL-1</strain>
        <tissue evidence="2">Whole seedling</tissue>
    </source>
</reference>
<name>A0A1R3G0B7_COCAP</name>
<accession>A0A1R3G0B7</accession>
<protein>
    <submittedName>
        <fullName evidence="2">Uncharacterized protein</fullName>
    </submittedName>
</protein>